<keyword evidence="1" id="KW-1133">Transmembrane helix</keyword>
<name>A0AAE4BUU6_9BACT</name>
<dbReference type="RefSeq" id="WP_309941760.1">
    <property type="nucleotide sequence ID" value="NZ_AP025305.1"/>
</dbReference>
<evidence type="ECO:0000256" key="1">
    <source>
        <dbReference type="SAM" id="Phobius"/>
    </source>
</evidence>
<keyword evidence="1" id="KW-0472">Membrane</keyword>
<sequence length="120" mass="14162">MIRITWKKIIKSFVLIPMILLSLYSLLFGQTIYENKINDTYQIKTFVSGFLACGESIRITKSAFLIFDKIIYQNNHCIKGISKIETKEFNDKGAEFLIFHDMEFDSENPYKFQIENESLW</sequence>
<feature type="transmembrane region" description="Helical" evidence="1">
    <location>
        <begin position="12"/>
        <end position="33"/>
    </location>
</feature>
<reference evidence="2" key="1">
    <citation type="submission" date="2023-07" db="EMBL/GenBank/DDBJ databases">
        <title>Genomic Encyclopedia of Type Strains, Phase IV (KMG-IV): sequencing the most valuable type-strain genomes for metagenomic binning, comparative biology and taxonomic classification.</title>
        <authorList>
            <person name="Goeker M."/>
        </authorList>
    </citation>
    <scope>NUCLEOTIDE SEQUENCE</scope>
    <source>
        <strain evidence="2">DSM 26174</strain>
    </source>
</reference>
<evidence type="ECO:0000313" key="3">
    <source>
        <dbReference type="Proteomes" id="UP001185092"/>
    </source>
</evidence>
<dbReference type="EMBL" id="JAVDQD010000006">
    <property type="protein sequence ID" value="MDR6241182.1"/>
    <property type="molecule type" value="Genomic_DNA"/>
</dbReference>
<accession>A0AAE4BUU6</accession>
<keyword evidence="3" id="KW-1185">Reference proteome</keyword>
<dbReference type="AlphaFoldDB" id="A0AAE4BUU6"/>
<organism evidence="2 3">
    <name type="scientific">Aureibacter tunicatorum</name>
    <dbReference type="NCBI Taxonomy" id="866807"/>
    <lineage>
        <taxon>Bacteria</taxon>
        <taxon>Pseudomonadati</taxon>
        <taxon>Bacteroidota</taxon>
        <taxon>Cytophagia</taxon>
        <taxon>Cytophagales</taxon>
        <taxon>Persicobacteraceae</taxon>
        <taxon>Aureibacter</taxon>
    </lineage>
</organism>
<proteinExistence type="predicted"/>
<protein>
    <submittedName>
        <fullName evidence="2">ABC-2 type transport system permease protein</fullName>
    </submittedName>
</protein>
<dbReference type="Proteomes" id="UP001185092">
    <property type="component" value="Unassembled WGS sequence"/>
</dbReference>
<gene>
    <name evidence="2" type="ORF">HNQ88_004258</name>
</gene>
<evidence type="ECO:0000313" key="2">
    <source>
        <dbReference type="EMBL" id="MDR6241182.1"/>
    </source>
</evidence>
<comment type="caution">
    <text evidence="2">The sequence shown here is derived from an EMBL/GenBank/DDBJ whole genome shotgun (WGS) entry which is preliminary data.</text>
</comment>
<keyword evidence="1" id="KW-0812">Transmembrane</keyword>